<feature type="region of interest" description="Disordered" evidence="1">
    <location>
        <begin position="1"/>
        <end position="37"/>
    </location>
</feature>
<evidence type="ECO:0000313" key="3">
    <source>
        <dbReference type="EMBL" id="KAK4241411.1"/>
    </source>
</evidence>
<sequence length="211" mass="23530">MKILRTACDTAAQNHGPEENEGHATVTASPANGVSHGGAAPQVACLTSWAPFPHLTVELRLQIWELFLQRRRGIDIYVYPGTGDHRGTPPGDPRDDTYRDPLGEVIGVRGYRLHVARYWYTEASPAPRSPNNPPLPWSWTRPSYPPALNVLRQVSREARQTAFEFYRVHLPYARPHRGDHRVLYLNRTGTSSTSVPTRVSHSCPCACTPGC</sequence>
<evidence type="ECO:0000313" key="4">
    <source>
        <dbReference type="Proteomes" id="UP001303760"/>
    </source>
</evidence>
<dbReference type="AlphaFoldDB" id="A0AAN7H9J2"/>
<reference evidence="3" key="1">
    <citation type="journal article" date="2023" name="Mol. Phylogenet. Evol.">
        <title>Genome-scale phylogeny and comparative genomics of the fungal order Sordariales.</title>
        <authorList>
            <person name="Hensen N."/>
            <person name="Bonometti L."/>
            <person name="Westerberg I."/>
            <person name="Brannstrom I.O."/>
            <person name="Guillou S."/>
            <person name="Cros-Aarteil S."/>
            <person name="Calhoun S."/>
            <person name="Haridas S."/>
            <person name="Kuo A."/>
            <person name="Mondo S."/>
            <person name="Pangilinan J."/>
            <person name="Riley R."/>
            <person name="LaButti K."/>
            <person name="Andreopoulos B."/>
            <person name="Lipzen A."/>
            <person name="Chen C."/>
            <person name="Yan M."/>
            <person name="Daum C."/>
            <person name="Ng V."/>
            <person name="Clum A."/>
            <person name="Steindorff A."/>
            <person name="Ohm R.A."/>
            <person name="Martin F."/>
            <person name="Silar P."/>
            <person name="Natvig D.O."/>
            <person name="Lalanne C."/>
            <person name="Gautier V."/>
            <person name="Ament-Velasquez S.L."/>
            <person name="Kruys A."/>
            <person name="Hutchinson M.I."/>
            <person name="Powell A.J."/>
            <person name="Barry K."/>
            <person name="Miller A.N."/>
            <person name="Grigoriev I.V."/>
            <person name="Debuchy R."/>
            <person name="Gladieux P."/>
            <person name="Hiltunen Thoren M."/>
            <person name="Johannesson H."/>
        </authorList>
    </citation>
    <scope>NUCLEOTIDE SEQUENCE</scope>
    <source>
        <strain evidence="3">CBS 532.94</strain>
    </source>
</reference>
<protein>
    <recommendedName>
        <fullName evidence="2">2EXR domain-containing protein</fullName>
    </recommendedName>
</protein>
<proteinExistence type="predicted"/>
<accession>A0AAN7H9J2</accession>
<evidence type="ECO:0000259" key="2">
    <source>
        <dbReference type="Pfam" id="PF20150"/>
    </source>
</evidence>
<evidence type="ECO:0000256" key="1">
    <source>
        <dbReference type="SAM" id="MobiDB-lite"/>
    </source>
</evidence>
<comment type="caution">
    <text evidence="3">The sequence shown here is derived from an EMBL/GenBank/DDBJ whole genome shotgun (WGS) entry which is preliminary data.</text>
</comment>
<dbReference type="Pfam" id="PF20150">
    <property type="entry name" value="2EXR"/>
    <property type="match status" value="1"/>
</dbReference>
<keyword evidence="4" id="KW-1185">Reference proteome</keyword>
<organism evidence="3 4">
    <name type="scientific">Achaetomium macrosporum</name>
    <dbReference type="NCBI Taxonomy" id="79813"/>
    <lineage>
        <taxon>Eukaryota</taxon>
        <taxon>Fungi</taxon>
        <taxon>Dikarya</taxon>
        <taxon>Ascomycota</taxon>
        <taxon>Pezizomycotina</taxon>
        <taxon>Sordariomycetes</taxon>
        <taxon>Sordariomycetidae</taxon>
        <taxon>Sordariales</taxon>
        <taxon>Chaetomiaceae</taxon>
        <taxon>Achaetomium</taxon>
    </lineage>
</organism>
<reference evidence="3" key="2">
    <citation type="submission" date="2023-05" db="EMBL/GenBank/DDBJ databases">
        <authorList>
            <consortium name="Lawrence Berkeley National Laboratory"/>
            <person name="Steindorff A."/>
            <person name="Hensen N."/>
            <person name="Bonometti L."/>
            <person name="Westerberg I."/>
            <person name="Brannstrom I.O."/>
            <person name="Guillou S."/>
            <person name="Cros-Aarteil S."/>
            <person name="Calhoun S."/>
            <person name="Haridas S."/>
            <person name="Kuo A."/>
            <person name="Mondo S."/>
            <person name="Pangilinan J."/>
            <person name="Riley R."/>
            <person name="Labutti K."/>
            <person name="Andreopoulos B."/>
            <person name="Lipzen A."/>
            <person name="Chen C."/>
            <person name="Yanf M."/>
            <person name="Daum C."/>
            <person name="Ng V."/>
            <person name="Clum A."/>
            <person name="Ohm R."/>
            <person name="Martin F."/>
            <person name="Silar P."/>
            <person name="Natvig D."/>
            <person name="Lalanne C."/>
            <person name="Gautier V."/>
            <person name="Ament-Velasquez S.L."/>
            <person name="Kruys A."/>
            <person name="Hutchinson M.I."/>
            <person name="Powell A.J."/>
            <person name="Barry K."/>
            <person name="Miller A.N."/>
            <person name="Grigoriev I.V."/>
            <person name="Debuchy R."/>
            <person name="Gladieux P."/>
            <person name="Thoren M.H."/>
            <person name="Johannesson H."/>
        </authorList>
    </citation>
    <scope>NUCLEOTIDE SEQUENCE</scope>
    <source>
        <strain evidence="3">CBS 532.94</strain>
    </source>
</reference>
<dbReference type="Proteomes" id="UP001303760">
    <property type="component" value="Unassembled WGS sequence"/>
</dbReference>
<dbReference type="InterPro" id="IPR045518">
    <property type="entry name" value="2EXR"/>
</dbReference>
<feature type="domain" description="2EXR" evidence="2">
    <location>
        <begin position="51"/>
        <end position="186"/>
    </location>
</feature>
<gene>
    <name evidence="3" type="ORF">C8A03DRAFT_30387</name>
</gene>
<name>A0AAN7H9J2_9PEZI</name>
<dbReference type="EMBL" id="MU860022">
    <property type="protein sequence ID" value="KAK4241411.1"/>
    <property type="molecule type" value="Genomic_DNA"/>
</dbReference>